<dbReference type="PANTHER" id="PTHR33744:SF17">
    <property type="entry name" value="CONSERVED PROTEIN"/>
    <property type="match status" value="1"/>
</dbReference>
<proteinExistence type="predicted"/>
<dbReference type="EMBL" id="SOHE01000044">
    <property type="protein sequence ID" value="TFD50225.1"/>
    <property type="molecule type" value="Genomic_DNA"/>
</dbReference>
<dbReference type="InterPro" id="IPR025736">
    <property type="entry name" value="PucR_C-HTH_dom"/>
</dbReference>
<keyword evidence="3" id="KW-1185">Reference proteome</keyword>
<dbReference type="InterPro" id="IPR042070">
    <property type="entry name" value="PucR_C-HTH_sf"/>
</dbReference>
<comment type="caution">
    <text evidence="2">The sequence shown here is derived from an EMBL/GenBank/DDBJ whole genome shotgun (WGS) entry which is preliminary data.</text>
</comment>
<dbReference type="InterPro" id="IPR051448">
    <property type="entry name" value="CdaR-like_regulators"/>
</dbReference>
<feature type="domain" description="PucR C-terminal helix-turn-helix" evidence="1">
    <location>
        <begin position="345"/>
        <end position="403"/>
    </location>
</feature>
<dbReference type="PANTHER" id="PTHR33744">
    <property type="entry name" value="CARBOHYDRATE DIACID REGULATOR"/>
    <property type="match status" value="1"/>
</dbReference>
<dbReference type="Proteomes" id="UP000297447">
    <property type="component" value="Unassembled WGS sequence"/>
</dbReference>
<evidence type="ECO:0000259" key="1">
    <source>
        <dbReference type="Pfam" id="PF13556"/>
    </source>
</evidence>
<dbReference type="Gene3D" id="1.10.10.2840">
    <property type="entry name" value="PucR C-terminal helix-turn-helix domain"/>
    <property type="match status" value="1"/>
</dbReference>
<accession>A0A4R9A169</accession>
<dbReference type="AlphaFoldDB" id="A0A4R9A169"/>
<dbReference type="RefSeq" id="WP_134519422.1">
    <property type="nucleotide sequence ID" value="NZ_SOHE01000044.1"/>
</dbReference>
<reference evidence="2 3" key="1">
    <citation type="submission" date="2019-03" db="EMBL/GenBank/DDBJ databases">
        <title>Genomics of glacier-inhabiting Cryobacterium strains.</title>
        <authorList>
            <person name="Liu Q."/>
            <person name="Xin Y.-H."/>
        </authorList>
    </citation>
    <scope>NUCLEOTIDE SEQUENCE [LARGE SCALE GENOMIC DNA]</scope>
    <source>
        <strain evidence="2 3">Hh14</strain>
    </source>
</reference>
<protein>
    <submittedName>
        <fullName evidence="2">PucR family transcriptional regulator</fullName>
    </submittedName>
</protein>
<gene>
    <name evidence="2" type="ORF">E3T55_09980</name>
</gene>
<name>A0A4R9A169_9MICO</name>
<evidence type="ECO:0000313" key="3">
    <source>
        <dbReference type="Proteomes" id="UP000297447"/>
    </source>
</evidence>
<dbReference type="OrthoDB" id="3505602at2"/>
<organism evidence="2 3">
    <name type="scientific">Cryobacterium frigoriphilum</name>
    <dbReference type="NCBI Taxonomy" id="1259150"/>
    <lineage>
        <taxon>Bacteria</taxon>
        <taxon>Bacillati</taxon>
        <taxon>Actinomycetota</taxon>
        <taxon>Actinomycetes</taxon>
        <taxon>Micrococcales</taxon>
        <taxon>Microbacteriaceae</taxon>
        <taxon>Cryobacterium</taxon>
    </lineage>
</organism>
<evidence type="ECO:0000313" key="2">
    <source>
        <dbReference type="EMBL" id="TFD50225.1"/>
    </source>
</evidence>
<sequence>MDAATLDHAVANIASRLGRGLSLEDLDGLLLAYSSHQETADRVRTNFLLSKIVPPDVSAWQLSHGIATAVRPVSVPANADLGMLGRVCVPLLARGYRVGYLWVLQGAHEESSAAILQELRPARAELDALAELLLNRTFAESSEVHGRGAQFLAACEGQPHAIDALLGWPAVHGRGPWRLATLVERAGIEAADVEQSRGAEREAFERGLLQRLSALQATTGIPGVLFAAGTDTHAVLLLSAAVTDADAIEILRRFGVEIARRGPHTERPDLMGLSEPFADLRLVASAYAQSKSAVQAAWVDADLGGVVAFRGIGVYQFLAVAGRDLARHESILFAELQELDRNGELVPVLELLYDTGGSVADVATALHLHRTSVYNRVARIRSLLGADPLAGPVRLELHLAMKAQRWAGRPRL</sequence>
<dbReference type="Pfam" id="PF13556">
    <property type="entry name" value="HTH_30"/>
    <property type="match status" value="1"/>
</dbReference>